<comment type="caution">
    <text evidence="2">The sequence shown here is derived from an EMBL/GenBank/DDBJ whole genome shotgun (WGS) entry which is preliminary data.</text>
</comment>
<dbReference type="PANTHER" id="PTHR43312:SF1">
    <property type="entry name" value="NADP-DEPENDENT OXIDOREDUCTASE DOMAIN-CONTAINING PROTEIN"/>
    <property type="match status" value="1"/>
</dbReference>
<dbReference type="PANTHER" id="PTHR43312">
    <property type="entry name" value="D-THREO-ALDOSE 1-DEHYDROGENASE"/>
    <property type="match status" value="1"/>
</dbReference>
<evidence type="ECO:0000259" key="1">
    <source>
        <dbReference type="PROSITE" id="PS51379"/>
    </source>
</evidence>
<dbReference type="EMBL" id="AQFT01000072">
    <property type="protein sequence ID" value="EMZ27261.1"/>
    <property type="molecule type" value="Genomic_DNA"/>
</dbReference>
<dbReference type="PROSITE" id="PS51379">
    <property type="entry name" value="4FE4S_FER_2"/>
    <property type="match status" value="1"/>
</dbReference>
<evidence type="ECO:0000313" key="3">
    <source>
        <dbReference type="Proteomes" id="UP000012589"/>
    </source>
</evidence>
<dbReference type="AlphaFoldDB" id="N2AGX5"/>
<name>N2AGX5_9FIRM</name>
<gene>
    <name evidence="2" type="ORF">C823_02385</name>
</gene>
<dbReference type="SUPFAM" id="SSF46548">
    <property type="entry name" value="alpha-helical ferredoxin"/>
    <property type="match status" value="1"/>
</dbReference>
<dbReference type="CDD" id="cd19096">
    <property type="entry name" value="AKR_Fe-S_oxidoreductase"/>
    <property type="match status" value="1"/>
</dbReference>
<dbReference type="Gene3D" id="3.20.20.100">
    <property type="entry name" value="NADP-dependent oxidoreductase domain"/>
    <property type="match status" value="1"/>
</dbReference>
<keyword evidence="3" id="KW-1185">Reference proteome</keyword>
<proteinExistence type="predicted"/>
<dbReference type="InterPro" id="IPR036812">
    <property type="entry name" value="NAD(P)_OxRdtase_dom_sf"/>
</dbReference>
<dbReference type="HOGENOM" id="CLU_023205_3_2_9"/>
<dbReference type="STRING" id="1235802.C823_02385"/>
<accession>N2AGX5</accession>
<reference evidence="2 3" key="1">
    <citation type="journal article" date="2014" name="Genome Announc.">
        <title>Draft genome sequences of the altered schaedler flora, a defined bacterial community from gnotobiotic mice.</title>
        <authorList>
            <person name="Wannemuehler M.J."/>
            <person name="Overstreet A.M."/>
            <person name="Ward D.V."/>
            <person name="Phillips G.J."/>
        </authorList>
    </citation>
    <scope>NUCLEOTIDE SEQUENCE [LARGE SCALE GENOMIC DNA]</scope>
    <source>
        <strain evidence="2 3">ASF492</strain>
    </source>
</reference>
<dbReference type="Proteomes" id="UP000012589">
    <property type="component" value="Unassembled WGS sequence"/>
</dbReference>
<protein>
    <recommendedName>
        <fullName evidence="1">4Fe-4S ferredoxin-type domain-containing protein</fullName>
    </recommendedName>
</protein>
<dbReference type="eggNOG" id="COG1453">
    <property type="taxonomic scope" value="Bacteria"/>
</dbReference>
<sequence length="498" mass="56945">MIVDIDPYDGKGQVFLMIYKQFGKTGKMVSALGFGGMRFLQEDYATQEGKEKCAELLVKANELGVNYFDTAPAYCGGRSEEIFGMAFPKMKKQFYVSTKSRLSDDPDADAVQRRIEASLKKMGLEKIHFYNMWCILNLEQYERIMRAGGPYEGALRAKDAGLIEHICFSAHCDGRDVEKIVKDGGFEGVTLGYNVINANYREQGMQAAYSGGLGVVTMNSLGGGVIPGHPEHFQFLKKDRDDNIVKAALRYNASHKAVSVVLSGMSSMKQLLENVSAFDDFNPGSDYFEEVNRKRSSGMNDLCTGCDYCSGCPNGLEINKLMQSYNEYVFSNKNPRRLLHDLHVKWEYAQDRIFDCIECGQCEKKCTQKLPVIERIKTINNCVQDDLRKTRKQMERYFGDKHMRNIGIYGIGALALQLYEKYRICYPDECSNIYLFDKDEKKWGSAPLHREWRVHAPGDIEKFKIKRLIICNANHYEEICRELQHLVKDEIELMQYNL</sequence>
<dbReference type="Pfam" id="PF00248">
    <property type="entry name" value="Aldo_ket_red"/>
    <property type="match status" value="1"/>
</dbReference>
<evidence type="ECO:0000313" key="2">
    <source>
        <dbReference type="EMBL" id="EMZ27261.1"/>
    </source>
</evidence>
<dbReference type="InterPro" id="IPR017896">
    <property type="entry name" value="4Fe4S_Fe-S-bd"/>
</dbReference>
<dbReference type="SUPFAM" id="SSF51430">
    <property type="entry name" value="NAD(P)-linked oxidoreductase"/>
    <property type="match status" value="1"/>
</dbReference>
<feature type="domain" description="4Fe-4S ferredoxin-type" evidence="1">
    <location>
        <begin position="346"/>
        <end position="376"/>
    </location>
</feature>
<dbReference type="InterPro" id="IPR053135">
    <property type="entry name" value="AKR2_Oxidoreductase"/>
</dbReference>
<organism evidence="2 3">
    <name type="scientific">Eubacterium plexicaudatum ASF492</name>
    <dbReference type="NCBI Taxonomy" id="1235802"/>
    <lineage>
        <taxon>Bacteria</taxon>
        <taxon>Bacillati</taxon>
        <taxon>Bacillota</taxon>
        <taxon>Clostridia</taxon>
        <taxon>Eubacteriales</taxon>
        <taxon>Eubacteriaceae</taxon>
        <taxon>Eubacterium</taxon>
    </lineage>
</organism>
<dbReference type="Gene3D" id="3.40.50.720">
    <property type="entry name" value="NAD(P)-binding Rossmann-like Domain"/>
    <property type="match status" value="1"/>
</dbReference>
<dbReference type="InterPro" id="IPR023210">
    <property type="entry name" value="NADP_OxRdtase_dom"/>
</dbReference>
<dbReference type="PATRIC" id="fig|1235802.3.peg.2523"/>
<dbReference type="Pfam" id="PF13187">
    <property type="entry name" value="Fer4_9"/>
    <property type="match status" value="1"/>
</dbReference>